<dbReference type="PRINTS" id="PR00039">
    <property type="entry name" value="HTHLYSR"/>
</dbReference>
<dbReference type="PANTHER" id="PTHR30346">
    <property type="entry name" value="TRANSCRIPTIONAL DUAL REGULATOR HCAR-RELATED"/>
    <property type="match status" value="1"/>
</dbReference>
<dbReference type="Proteomes" id="UP000219621">
    <property type="component" value="Unassembled WGS sequence"/>
</dbReference>
<dbReference type="InterPro" id="IPR036388">
    <property type="entry name" value="WH-like_DNA-bd_sf"/>
</dbReference>
<reference evidence="6 7" key="1">
    <citation type="submission" date="2017-09" db="EMBL/GenBank/DDBJ databases">
        <authorList>
            <person name="Ehlers B."/>
            <person name="Leendertz F.H."/>
        </authorList>
    </citation>
    <scope>NUCLEOTIDE SEQUENCE [LARGE SCALE GENOMIC DNA]</scope>
    <source>
        <strain evidence="6 7">USBA 140</strain>
    </source>
</reference>
<dbReference type="SUPFAM" id="SSF53850">
    <property type="entry name" value="Periplasmic binding protein-like II"/>
    <property type="match status" value="1"/>
</dbReference>
<organism evidence="6 7">
    <name type="scientific">Caenispirillum bisanense</name>
    <dbReference type="NCBI Taxonomy" id="414052"/>
    <lineage>
        <taxon>Bacteria</taxon>
        <taxon>Pseudomonadati</taxon>
        <taxon>Pseudomonadota</taxon>
        <taxon>Alphaproteobacteria</taxon>
        <taxon>Rhodospirillales</taxon>
        <taxon>Novispirillaceae</taxon>
        <taxon>Caenispirillum</taxon>
    </lineage>
</organism>
<dbReference type="Gene3D" id="1.10.10.10">
    <property type="entry name" value="Winged helix-like DNA-binding domain superfamily/Winged helix DNA-binding domain"/>
    <property type="match status" value="1"/>
</dbReference>
<dbReference type="Gene3D" id="3.40.190.10">
    <property type="entry name" value="Periplasmic binding protein-like II"/>
    <property type="match status" value="2"/>
</dbReference>
<evidence type="ECO:0000256" key="1">
    <source>
        <dbReference type="ARBA" id="ARBA00009437"/>
    </source>
</evidence>
<dbReference type="Pfam" id="PF03466">
    <property type="entry name" value="LysR_substrate"/>
    <property type="match status" value="1"/>
</dbReference>
<keyword evidence="4" id="KW-0804">Transcription</keyword>
<dbReference type="InterPro" id="IPR036390">
    <property type="entry name" value="WH_DNA-bd_sf"/>
</dbReference>
<dbReference type="InterPro" id="IPR000847">
    <property type="entry name" value="LysR_HTH_N"/>
</dbReference>
<keyword evidence="3" id="KW-0238">DNA-binding</keyword>
<evidence type="ECO:0000256" key="4">
    <source>
        <dbReference type="ARBA" id="ARBA00023163"/>
    </source>
</evidence>
<dbReference type="RefSeq" id="WP_097280395.1">
    <property type="nucleotide sequence ID" value="NZ_OCNJ01000007.1"/>
</dbReference>
<keyword evidence="2" id="KW-0805">Transcription regulation</keyword>
<name>A0A286GRK1_9PROT</name>
<dbReference type="GO" id="GO:0032993">
    <property type="term" value="C:protein-DNA complex"/>
    <property type="evidence" value="ECO:0007669"/>
    <property type="project" value="TreeGrafter"/>
</dbReference>
<proteinExistence type="inferred from homology"/>
<evidence type="ECO:0000313" key="6">
    <source>
        <dbReference type="EMBL" id="SOD97796.1"/>
    </source>
</evidence>
<gene>
    <name evidence="6" type="ORF">SAMN05421508_10785</name>
</gene>
<feature type="domain" description="HTH lysR-type" evidence="5">
    <location>
        <begin position="3"/>
        <end position="60"/>
    </location>
</feature>
<dbReference type="CDD" id="cd08412">
    <property type="entry name" value="PBP2_PAO1_like"/>
    <property type="match status" value="1"/>
</dbReference>
<dbReference type="OrthoDB" id="9815174at2"/>
<dbReference type="InterPro" id="IPR005119">
    <property type="entry name" value="LysR_subst-bd"/>
</dbReference>
<sequence>MNITLRQVRYFIAVAGTLSVSAAARDLGISQSAVTVALKQLEDEVGAALLLRTAKGVVLTQEGHQFLRHAQRIMGAVVDAGRAVKAHAQTVGGTLTLGVTAMVAGYYLADLLARYRRVYPDVTVKVVEDQRRFIEHLLINGEIDVGILICSALENQDALAAEVLLRSPYRVWLPANHPLLAQETVSVADLADQPLIQLTTDDMHVLTHAQWRQAGIAPRVVLKTASVEAVRSLVGTGIGIAILPDMAYRPWSLDGDRVEVRPFAEPLPTVDVGLTWRKGSSVGQTARFFVELAREHARAKGRQPVRTAL</sequence>
<evidence type="ECO:0000256" key="3">
    <source>
        <dbReference type="ARBA" id="ARBA00023125"/>
    </source>
</evidence>
<dbReference type="EMBL" id="OCNJ01000007">
    <property type="protein sequence ID" value="SOD97796.1"/>
    <property type="molecule type" value="Genomic_DNA"/>
</dbReference>
<protein>
    <submittedName>
        <fullName evidence="6">Transcriptional regulator, LysR family</fullName>
    </submittedName>
</protein>
<keyword evidence="7" id="KW-1185">Reference proteome</keyword>
<comment type="similarity">
    <text evidence="1">Belongs to the LysR transcriptional regulatory family.</text>
</comment>
<accession>A0A286GRK1</accession>
<dbReference type="GO" id="GO:0003700">
    <property type="term" value="F:DNA-binding transcription factor activity"/>
    <property type="evidence" value="ECO:0007669"/>
    <property type="project" value="InterPro"/>
</dbReference>
<dbReference type="Pfam" id="PF00126">
    <property type="entry name" value="HTH_1"/>
    <property type="match status" value="1"/>
</dbReference>
<dbReference type="SUPFAM" id="SSF46785">
    <property type="entry name" value="Winged helix' DNA-binding domain"/>
    <property type="match status" value="1"/>
</dbReference>
<evidence type="ECO:0000313" key="7">
    <source>
        <dbReference type="Proteomes" id="UP000219621"/>
    </source>
</evidence>
<evidence type="ECO:0000259" key="5">
    <source>
        <dbReference type="PROSITE" id="PS50931"/>
    </source>
</evidence>
<dbReference type="GO" id="GO:0003677">
    <property type="term" value="F:DNA binding"/>
    <property type="evidence" value="ECO:0007669"/>
    <property type="project" value="UniProtKB-KW"/>
</dbReference>
<dbReference type="FunFam" id="1.10.10.10:FF:000001">
    <property type="entry name" value="LysR family transcriptional regulator"/>
    <property type="match status" value="1"/>
</dbReference>
<evidence type="ECO:0000256" key="2">
    <source>
        <dbReference type="ARBA" id="ARBA00023015"/>
    </source>
</evidence>
<dbReference type="PANTHER" id="PTHR30346:SF0">
    <property type="entry name" value="HCA OPERON TRANSCRIPTIONAL ACTIVATOR HCAR"/>
    <property type="match status" value="1"/>
</dbReference>
<dbReference type="PROSITE" id="PS50931">
    <property type="entry name" value="HTH_LYSR"/>
    <property type="match status" value="1"/>
</dbReference>
<dbReference type="AlphaFoldDB" id="A0A286GRK1"/>